<keyword evidence="3" id="KW-1185">Reference proteome</keyword>
<reference evidence="2" key="1">
    <citation type="submission" date="2022-10" db="EMBL/GenBank/DDBJ databases">
        <title>The complete genomes of actinobacterial strains from the NBC collection.</title>
        <authorList>
            <person name="Joergensen T.S."/>
            <person name="Alvarez Arevalo M."/>
            <person name="Sterndorff E.B."/>
            <person name="Faurdal D."/>
            <person name="Vuksanovic O."/>
            <person name="Mourched A.-S."/>
            <person name="Charusanti P."/>
            <person name="Shaw S."/>
            <person name="Blin K."/>
            <person name="Weber T."/>
        </authorList>
    </citation>
    <scope>NUCLEOTIDE SEQUENCE</scope>
    <source>
        <strain evidence="2">NBC_00222</strain>
    </source>
</reference>
<evidence type="ECO:0000313" key="2">
    <source>
        <dbReference type="EMBL" id="WUQ87449.1"/>
    </source>
</evidence>
<evidence type="ECO:0000256" key="1">
    <source>
        <dbReference type="SAM" id="SignalP"/>
    </source>
</evidence>
<proteinExistence type="predicted"/>
<protein>
    <submittedName>
        <fullName evidence="2">Uncharacterized protein</fullName>
    </submittedName>
</protein>
<gene>
    <name evidence="2" type="ORF">OHA16_33470</name>
</gene>
<keyword evidence="1" id="KW-0732">Signal</keyword>
<accession>A0ABZ1UBI5</accession>
<sequence>MRTKLVLAGLCVATAGAAFGGIAVAADPTNNITAPYAQAAVNVGANGGISSKTNTVASVSKVNTGQYCVVLTPVIDAGKTIPAATLSNYANWGSEVRVSRNDGACPGNSIRVTTGTNGAPADQPFYLVIP</sequence>
<feature type="signal peptide" evidence="1">
    <location>
        <begin position="1"/>
        <end position="25"/>
    </location>
</feature>
<organism evidence="2 3">
    <name type="scientific">Kitasatospora purpeofusca</name>
    <dbReference type="NCBI Taxonomy" id="67352"/>
    <lineage>
        <taxon>Bacteria</taxon>
        <taxon>Bacillati</taxon>
        <taxon>Actinomycetota</taxon>
        <taxon>Actinomycetes</taxon>
        <taxon>Kitasatosporales</taxon>
        <taxon>Streptomycetaceae</taxon>
        <taxon>Kitasatospora</taxon>
    </lineage>
</organism>
<feature type="chain" id="PRO_5045899137" evidence="1">
    <location>
        <begin position="26"/>
        <end position="130"/>
    </location>
</feature>
<dbReference type="RefSeq" id="WP_328958007.1">
    <property type="nucleotide sequence ID" value="NZ_CP108110.1"/>
</dbReference>
<evidence type="ECO:0000313" key="3">
    <source>
        <dbReference type="Proteomes" id="UP001432222"/>
    </source>
</evidence>
<dbReference type="Proteomes" id="UP001432222">
    <property type="component" value="Chromosome"/>
</dbReference>
<dbReference type="EMBL" id="CP108110">
    <property type="protein sequence ID" value="WUQ87449.1"/>
    <property type="molecule type" value="Genomic_DNA"/>
</dbReference>
<name>A0ABZ1UBI5_9ACTN</name>